<dbReference type="EMBL" id="CP053892">
    <property type="protein sequence ID" value="QKG18754.1"/>
    <property type="molecule type" value="Genomic_DNA"/>
</dbReference>
<dbReference type="RefSeq" id="WP_173092204.1">
    <property type="nucleotide sequence ID" value="NZ_CP053892.1"/>
</dbReference>
<organism evidence="1 2">
    <name type="scientific">Actinomadura verrucosospora</name>
    <dbReference type="NCBI Taxonomy" id="46165"/>
    <lineage>
        <taxon>Bacteria</taxon>
        <taxon>Bacillati</taxon>
        <taxon>Actinomycetota</taxon>
        <taxon>Actinomycetes</taxon>
        <taxon>Streptosporangiales</taxon>
        <taxon>Thermomonosporaceae</taxon>
        <taxon>Actinomadura</taxon>
    </lineage>
</organism>
<sequence>MALAFDGYRTLAQAVLPASLIPAGTAGGAAFSLTFWLNVQPVLEEGTDPPTISGPMVVADIRGAQGPLATWSIERDLTLGFAVPGSAPGALSVDLRPYLRRWVFVVSVYGPPAEDHPHGQVGLLVSDGGPVRAPVTAELEITPNPAVEDRFLTVGNLPTAQYPEGLPDLGPLTGMIARMRLWTVALGPAAAAAHMYDAPIGPRGGARQSLAGDWRMNEGYGTTAFDYADPGAAVLPVQYRPPAGNHLRLGDGGPGTEPAWIIADLVTLVRKTATAAEAP</sequence>
<evidence type="ECO:0000313" key="1">
    <source>
        <dbReference type="EMBL" id="QKG18754.1"/>
    </source>
</evidence>
<evidence type="ECO:0000313" key="2">
    <source>
        <dbReference type="Proteomes" id="UP000501240"/>
    </source>
</evidence>
<dbReference type="Gene3D" id="2.60.120.200">
    <property type="match status" value="1"/>
</dbReference>
<dbReference type="SUPFAM" id="SSF49899">
    <property type="entry name" value="Concanavalin A-like lectins/glucanases"/>
    <property type="match status" value="1"/>
</dbReference>
<reference evidence="1 2" key="1">
    <citation type="submission" date="2020-05" db="EMBL/GenBank/DDBJ databases">
        <title>Actinomadura verrucosospora NRRL-B18236 (PFL_A860) Genome sequencing and assembly.</title>
        <authorList>
            <person name="Samborskyy M."/>
        </authorList>
    </citation>
    <scope>NUCLEOTIDE SEQUENCE [LARGE SCALE GENOMIC DNA]</scope>
    <source>
        <strain evidence="1 2">NRRL:B18236</strain>
    </source>
</reference>
<accession>A0A7D3VR79</accession>
<name>A0A7D3VR79_ACTVE</name>
<keyword evidence="2" id="KW-1185">Reference proteome</keyword>
<protein>
    <submittedName>
        <fullName evidence="1">Uncharacterized protein</fullName>
    </submittedName>
</protein>
<dbReference type="InterPro" id="IPR013320">
    <property type="entry name" value="ConA-like_dom_sf"/>
</dbReference>
<dbReference type="AlphaFoldDB" id="A0A7D3VR79"/>
<gene>
    <name evidence="1" type="ORF">ACTIVE_0390</name>
</gene>
<proteinExistence type="predicted"/>
<dbReference type="Proteomes" id="UP000501240">
    <property type="component" value="Chromosome"/>
</dbReference>